<protein>
    <submittedName>
        <fullName evidence="1">Uncharacterized protein</fullName>
    </submittedName>
</protein>
<proteinExistence type="predicted"/>
<reference evidence="1" key="2">
    <citation type="journal article" date="2015" name="Data Brief">
        <title>Shoot transcriptome of the giant reed, Arundo donax.</title>
        <authorList>
            <person name="Barrero R.A."/>
            <person name="Guerrero F.D."/>
            <person name="Moolhuijzen P."/>
            <person name="Goolsby J.A."/>
            <person name="Tidwell J."/>
            <person name="Bellgard S.E."/>
            <person name="Bellgard M.I."/>
        </authorList>
    </citation>
    <scope>NUCLEOTIDE SEQUENCE</scope>
    <source>
        <tissue evidence="1">Shoot tissue taken approximately 20 cm above the soil surface</tissue>
    </source>
</reference>
<accession>A0A0A9AZU7</accession>
<evidence type="ECO:0000313" key="1">
    <source>
        <dbReference type="EMBL" id="JAD57279.1"/>
    </source>
</evidence>
<reference evidence="1" key="1">
    <citation type="submission" date="2014-09" db="EMBL/GenBank/DDBJ databases">
        <authorList>
            <person name="Magalhaes I.L.F."/>
            <person name="Oliveira U."/>
            <person name="Santos F.R."/>
            <person name="Vidigal T.H.D.A."/>
            <person name="Brescovit A.D."/>
            <person name="Santos A.J."/>
        </authorList>
    </citation>
    <scope>NUCLEOTIDE SEQUENCE</scope>
    <source>
        <tissue evidence="1">Shoot tissue taken approximately 20 cm above the soil surface</tissue>
    </source>
</reference>
<name>A0A0A9AZU7_ARUDO</name>
<organism evidence="1">
    <name type="scientific">Arundo donax</name>
    <name type="common">Giant reed</name>
    <name type="synonym">Donax arundinaceus</name>
    <dbReference type="NCBI Taxonomy" id="35708"/>
    <lineage>
        <taxon>Eukaryota</taxon>
        <taxon>Viridiplantae</taxon>
        <taxon>Streptophyta</taxon>
        <taxon>Embryophyta</taxon>
        <taxon>Tracheophyta</taxon>
        <taxon>Spermatophyta</taxon>
        <taxon>Magnoliopsida</taxon>
        <taxon>Liliopsida</taxon>
        <taxon>Poales</taxon>
        <taxon>Poaceae</taxon>
        <taxon>PACMAD clade</taxon>
        <taxon>Arundinoideae</taxon>
        <taxon>Arundineae</taxon>
        <taxon>Arundo</taxon>
    </lineage>
</organism>
<dbReference type="EMBL" id="GBRH01240616">
    <property type="protein sequence ID" value="JAD57279.1"/>
    <property type="molecule type" value="Transcribed_RNA"/>
</dbReference>
<dbReference type="AlphaFoldDB" id="A0A0A9AZU7"/>
<sequence length="38" mass="3961">MANCDGLIIVTLLAGHPRQQMRGLLLATTVLSSGRVPG</sequence>